<dbReference type="RefSeq" id="WP_132541770.1">
    <property type="nucleotide sequence ID" value="NZ_SLWY01000009.1"/>
</dbReference>
<reference evidence="1 2" key="1">
    <citation type="submission" date="2019-03" db="EMBL/GenBank/DDBJ databases">
        <title>Genomic Encyclopedia of Type Strains, Phase IV (KMG-IV): sequencing the most valuable type-strain genomes for metagenomic binning, comparative biology and taxonomic classification.</title>
        <authorList>
            <person name="Goeker M."/>
        </authorList>
    </citation>
    <scope>NUCLEOTIDE SEQUENCE [LARGE SCALE GENOMIC DNA]</scope>
    <source>
        <strain evidence="1 2">DSM 25287</strain>
    </source>
</reference>
<dbReference type="AlphaFoldDB" id="A0A4R2LE90"/>
<organism evidence="1 2">
    <name type="scientific">Plasticicumulans lactativorans</name>
    <dbReference type="NCBI Taxonomy" id="1133106"/>
    <lineage>
        <taxon>Bacteria</taxon>
        <taxon>Pseudomonadati</taxon>
        <taxon>Pseudomonadota</taxon>
        <taxon>Gammaproteobacteria</taxon>
        <taxon>Candidatus Competibacteraceae</taxon>
        <taxon>Plasticicumulans</taxon>
    </lineage>
</organism>
<evidence type="ECO:0000313" key="1">
    <source>
        <dbReference type="EMBL" id="TCO81191.1"/>
    </source>
</evidence>
<comment type="caution">
    <text evidence="1">The sequence shown here is derived from an EMBL/GenBank/DDBJ whole genome shotgun (WGS) entry which is preliminary data.</text>
</comment>
<gene>
    <name evidence="1" type="ORF">EV699_10931</name>
</gene>
<proteinExistence type="predicted"/>
<accession>A0A4R2LE90</accession>
<dbReference type="Proteomes" id="UP000295765">
    <property type="component" value="Unassembled WGS sequence"/>
</dbReference>
<dbReference type="EMBL" id="SLWY01000009">
    <property type="protein sequence ID" value="TCO81191.1"/>
    <property type="molecule type" value="Genomic_DNA"/>
</dbReference>
<evidence type="ECO:0008006" key="3">
    <source>
        <dbReference type="Google" id="ProtNLM"/>
    </source>
</evidence>
<sequence>MHLRPLLHLLEQHAEALVGAWREAVGRSPQTGCLHPAAAGALAQRLGAVYAQLADELGRGADPACAAAWWALGAAQRRAGVPVATLVHALTLARALLVRWVRRNDLVDTVFEADERDEAIGLIDGYFDAALYRAVSGWEEGAAA</sequence>
<protein>
    <recommendedName>
        <fullName evidence="3">RsbT co-antagonist protein RsbRD N-terminal domain-containing protein</fullName>
    </recommendedName>
</protein>
<keyword evidence="2" id="KW-1185">Reference proteome</keyword>
<evidence type="ECO:0000313" key="2">
    <source>
        <dbReference type="Proteomes" id="UP000295765"/>
    </source>
</evidence>
<name>A0A4R2LE90_9GAMM</name>